<dbReference type="Pfam" id="PF13646">
    <property type="entry name" value="HEAT_2"/>
    <property type="match status" value="1"/>
</dbReference>
<dbReference type="Gene3D" id="1.25.10.10">
    <property type="entry name" value="Leucine-rich Repeat Variant"/>
    <property type="match status" value="2"/>
</dbReference>
<sequence>MESYVKNFLLFLSIFISFGLFAGDLKEDLKNATNDSDKISILSEMGKSGDSKFVKPITEQLEKGESSKIRSQAASSLGELKAGINELQKAFDNDDIYVREAAIEALAKIGNSKSQSYFEKGVKDKSEKIRFYSVQGLSKVGRSGNAPIFRNAIEWKDKPTQLAAIRGLGNINAWDEWKYVKPFCSNQDKDFVMACLYSAGKFKTDESLLAIEGLLASQDTEISKEAFDAISNFKPAQVIPTLIRFKKSNPNHPNLADLSANLKKLKAAKQYAIINVSDRLNLRSKANERSEVITGLQGNSVVEIISREPRKYIITNSKGEEMEDFWYQVKTSDGKKGFLFGEYIQVVDSY</sequence>
<dbReference type="InterPro" id="IPR011989">
    <property type="entry name" value="ARM-like"/>
</dbReference>
<dbReference type="Proteomes" id="UP000297239">
    <property type="component" value="Unassembled WGS sequence"/>
</dbReference>
<feature type="domain" description="SH3b" evidence="1">
    <location>
        <begin position="269"/>
        <end position="348"/>
    </location>
</feature>
<evidence type="ECO:0000313" key="3">
    <source>
        <dbReference type="Proteomes" id="UP000297239"/>
    </source>
</evidence>
<name>A0A6N4QE91_9LEPT</name>
<organism evidence="2 3">
    <name type="scientific">Leptospira kanakyensis</name>
    <dbReference type="NCBI Taxonomy" id="2484968"/>
    <lineage>
        <taxon>Bacteria</taxon>
        <taxon>Pseudomonadati</taxon>
        <taxon>Spirochaetota</taxon>
        <taxon>Spirochaetia</taxon>
        <taxon>Leptospirales</taxon>
        <taxon>Leptospiraceae</taxon>
        <taxon>Leptospira</taxon>
    </lineage>
</organism>
<gene>
    <name evidence="2" type="ORF">EHQ18_13515</name>
</gene>
<proteinExistence type="predicted"/>
<evidence type="ECO:0000259" key="1">
    <source>
        <dbReference type="PROSITE" id="PS51781"/>
    </source>
</evidence>
<dbReference type="PROSITE" id="PS51781">
    <property type="entry name" value="SH3B"/>
    <property type="match status" value="1"/>
</dbReference>
<keyword evidence="3" id="KW-1185">Reference proteome</keyword>
<protein>
    <submittedName>
        <fullName evidence="2">SH3 domain-containing protein</fullName>
    </submittedName>
</protein>
<accession>A0A6N4QE91</accession>
<reference evidence="2" key="1">
    <citation type="journal article" date="2019" name="PLoS Negl. Trop. Dis.">
        <title>Revisiting the worldwide diversity of Leptospira species in the environment.</title>
        <authorList>
            <person name="Vincent A.T."/>
            <person name="Schiettekatte O."/>
            <person name="Bourhy P."/>
            <person name="Veyrier F.J."/>
            <person name="Picardeau M."/>
        </authorList>
    </citation>
    <scope>NUCLEOTIDE SEQUENCE [LARGE SCALE GENOMIC DNA]</scope>
    <source>
        <strain evidence="2">201800293</strain>
    </source>
</reference>
<dbReference type="SUPFAM" id="SSF48371">
    <property type="entry name" value="ARM repeat"/>
    <property type="match status" value="1"/>
</dbReference>
<dbReference type="EMBL" id="RQFF01000030">
    <property type="protein sequence ID" value="TGK69798.1"/>
    <property type="molecule type" value="Genomic_DNA"/>
</dbReference>
<evidence type="ECO:0000313" key="2">
    <source>
        <dbReference type="EMBL" id="TGK69798.1"/>
    </source>
</evidence>
<dbReference type="InterPro" id="IPR016024">
    <property type="entry name" value="ARM-type_fold"/>
</dbReference>
<dbReference type="Gene3D" id="2.30.30.40">
    <property type="entry name" value="SH3 Domains"/>
    <property type="match status" value="1"/>
</dbReference>
<dbReference type="AlphaFoldDB" id="A0A6N4QE91"/>
<dbReference type="Pfam" id="PF08239">
    <property type="entry name" value="SH3_3"/>
    <property type="match status" value="1"/>
</dbReference>
<dbReference type="InterPro" id="IPR003646">
    <property type="entry name" value="SH3-like_bac-type"/>
</dbReference>
<dbReference type="OrthoDB" id="320441at2"/>
<comment type="caution">
    <text evidence="2">The sequence shown here is derived from an EMBL/GenBank/DDBJ whole genome shotgun (WGS) entry which is preliminary data.</text>
</comment>